<evidence type="ECO:0000313" key="9">
    <source>
        <dbReference type="EMBL" id="HIX06512.1"/>
    </source>
</evidence>
<dbReference type="GO" id="GO:0022857">
    <property type="term" value="F:transmembrane transporter activity"/>
    <property type="evidence" value="ECO:0007669"/>
    <property type="project" value="InterPro"/>
</dbReference>
<evidence type="ECO:0000259" key="8">
    <source>
        <dbReference type="Pfam" id="PF06738"/>
    </source>
</evidence>
<keyword evidence="3 7" id="KW-0812">Transmembrane</keyword>
<evidence type="ECO:0000256" key="7">
    <source>
        <dbReference type="SAM" id="Phobius"/>
    </source>
</evidence>
<feature type="transmembrane region" description="Helical" evidence="7">
    <location>
        <begin position="194"/>
        <end position="212"/>
    </location>
</feature>
<feature type="transmembrane region" description="Helical" evidence="7">
    <location>
        <begin position="233"/>
        <end position="254"/>
    </location>
</feature>
<dbReference type="PANTHER" id="PTHR34390">
    <property type="entry name" value="UPF0442 PROTEIN YJJB-RELATED"/>
    <property type="match status" value="1"/>
</dbReference>
<reference evidence="9" key="2">
    <citation type="submission" date="2021-04" db="EMBL/GenBank/DDBJ databases">
        <authorList>
            <person name="Gilroy R."/>
        </authorList>
    </citation>
    <scope>NUCLEOTIDE SEQUENCE</scope>
    <source>
        <strain evidence="9">2239</strain>
    </source>
</reference>
<evidence type="ECO:0000256" key="4">
    <source>
        <dbReference type="ARBA" id="ARBA00022989"/>
    </source>
</evidence>
<accession>A0A9D1V5N0</accession>
<comment type="similarity">
    <text evidence="6">Belongs to the ThrE exporter (TC 2.A.79) family.</text>
</comment>
<protein>
    <submittedName>
        <fullName evidence="9">Threonine/serine exporter family protein</fullName>
    </submittedName>
</protein>
<comment type="caution">
    <text evidence="9">The sequence shown here is derived from an EMBL/GenBank/DDBJ whole genome shotgun (WGS) entry which is preliminary data.</text>
</comment>
<proteinExistence type="inferred from homology"/>
<evidence type="ECO:0000256" key="3">
    <source>
        <dbReference type="ARBA" id="ARBA00022692"/>
    </source>
</evidence>
<feature type="transmembrane region" description="Helical" evidence="7">
    <location>
        <begin position="143"/>
        <end position="161"/>
    </location>
</feature>
<feature type="transmembrane region" description="Helical" evidence="7">
    <location>
        <begin position="168"/>
        <end position="188"/>
    </location>
</feature>
<organism evidence="9 10">
    <name type="scientific">Candidatus Allofournierella pullicola</name>
    <dbReference type="NCBI Taxonomy" id="2838596"/>
    <lineage>
        <taxon>Bacteria</taxon>
        <taxon>Bacillati</taxon>
        <taxon>Bacillota</taxon>
        <taxon>Clostridia</taxon>
        <taxon>Eubacteriales</taxon>
        <taxon>Oscillospiraceae</taxon>
        <taxon>Allofournierella</taxon>
    </lineage>
</organism>
<sequence>MGAEQSELVFETVALAGEILVSSGAEIFRVTETMERIAAAYGCEGFEPFVLSNGIMMTASDGRQHCLAKVRHIPLSGSRLDKVDAVNQLSREIVQGLHTPAEAHARLLEIQDMPRRPRWQQVLASGVGAGSFCYIFGGTLADGAAAFVAGLVLYLYLLVAVRGRLSKIAANITGGALVCAVAILLTNLGLGSQLSMVTVGSLVPLLPGVAFTNAIRDIADEDYISGAVRMLDVFLVVVCMAFGVGLVMAVWAGLGGVLA</sequence>
<name>A0A9D1V5N0_9FIRM</name>
<evidence type="ECO:0000256" key="6">
    <source>
        <dbReference type="ARBA" id="ARBA00034125"/>
    </source>
</evidence>
<evidence type="ECO:0000256" key="5">
    <source>
        <dbReference type="ARBA" id="ARBA00023136"/>
    </source>
</evidence>
<dbReference type="AlphaFoldDB" id="A0A9D1V5N0"/>
<keyword evidence="2" id="KW-1003">Cell membrane</keyword>
<reference evidence="9" key="1">
    <citation type="journal article" date="2021" name="PeerJ">
        <title>Extensive microbial diversity within the chicken gut microbiome revealed by metagenomics and culture.</title>
        <authorList>
            <person name="Gilroy R."/>
            <person name="Ravi A."/>
            <person name="Getino M."/>
            <person name="Pursley I."/>
            <person name="Horton D.L."/>
            <person name="Alikhan N.F."/>
            <person name="Baker D."/>
            <person name="Gharbi K."/>
            <person name="Hall N."/>
            <person name="Watson M."/>
            <person name="Adriaenssens E.M."/>
            <person name="Foster-Nyarko E."/>
            <person name="Jarju S."/>
            <person name="Secka A."/>
            <person name="Antonio M."/>
            <person name="Oren A."/>
            <person name="Chaudhuri R.R."/>
            <person name="La Ragione R."/>
            <person name="Hildebrand F."/>
            <person name="Pallen M.J."/>
        </authorList>
    </citation>
    <scope>NUCLEOTIDE SEQUENCE</scope>
    <source>
        <strain evidence="9">2239</strain>
    </source>
</reference>
<gene>
    <name evidence="9" type="ORF">H9865_10535</name>
</gene>
<dbReference type="InterPro" id="IPR010619">
    <property type="entry name" value="ThrE-like_N"/>
</dbReference>
<dbReference type="InterPro" id="IPR050539">
    <property type="entry name" value="ThrE_Dicarb/AminoAcid_Exp"/>
</dbReference>
<dbReference type="PANTHER" id="PTHR34390:SF2">
    <property type="entry name" value="SUCCINATE TRANSPORTER SUBUNIT YJJP-RELATED"/>
    <property type="match status" value="1"/>
</dbReference>
<dbReference type="Proteomes" id="UP000824193">
    <property type="component" value="Unassembled WGS sequence"/>
</dbReference>
<dbReference type="GO" id="GO:0005886">
    <property type="term" value="C:plasma membrane"/>
    <property type="evidence" value="ECO:0007669"/>
    <property type="project" value="UniProtKB-SubCell"/>
</dbReference>
<evidence type="ECO:0000256" key="2">
    <source>
        <dbReference type="ARBA" id="ARBA00022475"/>
    </source>
</evidence>
<keyword evidence="5 7" id="KW-0472">Membrane</keyword>
<evidence type="ECO:0000256" key="1">
    <source>
        <dbReference type="ARBA" id="ARBA00004651"/>
    </source>
</evidence>
<keyword evidence="4 7" id="KW-1133">Transmembrane helix</keyword>
<dbReference type="EMBL" id="DXFW01000037">
    <property type="protein sequence ID" value="HIX06512.1"/>
    <property type="molecule type" value="Genomic_DNA"/>
</dbReference>
<feature type="domain" description="Threonine/serine exporter-like N-terminal" evidence="8">
    <location>
        <begin position="12"/>
        <end position="250"/>
    </location>
</feature>
<dbReference type="GO" id="GO:0015744">
    <property type="term" value="P:succinate transport"/>
    <property type="evidence" value="ECO:0007669"/>
    <property type="project" value="TreeGrafter"/>
</dbReference>
<comment type="subcellular location">
    <subcellularLocation>
        <location evidence="1">Cell membrane</location>
        <topology evidence="1">Multi-pass membrane protein</topology>
    </subcellularLocation>
</comment>
<dbReference type="Pfam" id="PF06738">
    <property type="entry name" value="ThrE"/>
    <property type="match status" value="1"/>
</dbReference>
<evidence type="ECO:0000313" key="10">
    <source>
        <dbReference type="Proteomes" id="UP000824193"/>
    </source>
</evidence>